<reference evidence="1 2" key="1">
    <citation type="submission" date="2019-03" db="EMBL/GenBank/DDBJ databases">
        <title>Genomics of glacier-inhabiting Cryobacterium strains.</title>
        <authorList>
            <person name="Liu Q."/>
            <person name="Xin Y.-H."/>
        </authorList>
    </citation>
    <scope>NUCLEOTIDE SEQUENCE [LARGE SCALE GENOMIC DNA]</scope>
    <source>
        <strain evidence="1 2">TMT1-23-1</strain>
    </source>
</reference>
<protein>
    <submittedName>
        <fullName evidence="1">Uncharacterized protein</fullName>
    </submittedName>
</protein>
<dbReference type="RefSeq" id="WP_134430100.1">
    <property type="nucleotide sequence ID" value="NZ_SOGQ01000048.1"/>
</dbReference>
<organism evidence="1 2">
    <name type="scientific">Cryobacterium sinapicolor</name>
    <dbReference type="NCBI Taxonomy" id="1259236"/>
    <lineage>
        <taxon>Bacteria</taxon>
        <taxon>Bacillati</taxon>
        <taxon>Actinomycetota</taxon>
        <taxon>Actinomycetes</taxon>
        <taxon>Micrococcales</taxon>
        <taxon>Microbacteriaceae</taxon>
        <taxon>Cryobacterium</taxon>
    </lineage>
</organism>
<evidence type="ECO:0000313" key="2">
    <source>
        <dbReference type="Proteomes" id="UP000297853"/>
    </source>
</evidence>
<proteinExistence type="predicted"/>
<name>A0ABY2J3N6_9MICO</name>
<comment type="caution">
    <text evidence="1">The sequence shown here is derived from an EMBL/GenBank/DDBJ whole genome shotgun (WGS) entry which is preliminary data.</text>
</comment>
<sequence>MSAQPTQAEIDAAVRRSDIARSAALALAAQKSPEWRTERAKKAAAASVKAMAIKRAKAAAVRAAAGIEEPPKRKRYSSRGLPNEEVLRGYMPEVERQFPGLTYDQKRRQAAAMLRADLARVELEK</sequence>
<dbReference type="EMBL" id="SOGQ01000048">
    <property type="protein sequence ID" value="TFC98952.1"/>
    <property type="molecule type" value="Genomic_DNA"/>
</dbReference>
<gene>
    <name evidence="1" type="ORF">E3T28_09325</name>
</gene>
<evidence type="ECO:0000313" key="1">
    <source>
        <dbReference type="EMBL" id="TFC98952.1"/>
    </source>
</evidence>
<keyword evidence="2" id="KW-1185">Reference proteome</keyword>
<dbReference type="Proteomes" id="UP000297853">
    <property type="component" value="Unassembled WGS sequence"/>
</dbReference>
<accession>A0ABY2J3N6</accession>